<sequence>MSAPVESPLSTIRPETSGLDTASRDAAITAPLVEPPHGLALAELSLALGGFAIGTAEFAAMGILPEMAGDLHVSIPQAGHMISAYAAGVVVGAPLITVALAKMPRRALLIVLMLLYAMGNGATAIFHSYTLTLASRFVAGLPHGAYFGLAALAAAALVPPHKRGAAIGKVMLGLSVANVIGVPAATWLGQALGWQACFAAVALIALATAGMIAWSVPRLPTSGKASPLTELGALGRPQVLLTLLASAVGFGGIFSVYSYVASTLTQVTQIARYHVPLALALIGLGMIVGNVACGWLADRWLKRTMLGMYAFAAVVLLVFVVAAPHLWAMLAILFCVGAGSACTPAFQSRLMDVAGDAQSLAAALNHSAFNIANAVGAWLGGLVIAAGFGWVATGWVGAILAALGIGVLLISFGLERRAA</sequence>
<feature type="transmembrane region" description="Helical" evidence="7">
    <location>
        <begin position="237"/>
        <end position="257"/>
    </location>
</feature>
<evidence type="ECO:0000256" key="6">
    <source>
        <dbReference type="SAM" id="MobiDB-lite"/>
    </source>
</evidence>
<evidence type="ECO:0000313" key="10">
    <source>
        <dbReference type="Proteomes" id="UP001139308"/>
    </source>
</evidence>
<feature type="transmembrane region" description="Helical" evidence="7">
    <location>
        <begin position="137"/>
        <end position="158"/>
    </location>
</feature>
<accession>A0A9X1UMB3</accession>
<dbReference type="GO" id="GO:0005886">
    <property type="term" value="C:plasma membrane"/>
    <property type="evidence" value="ECO:0007669"/>
    <property type="project" value="UniProtKB-SubCell"/>
</dbReference>
<dbReference type="InterPro" id="IPR011701">
    <property type="entry name" value="MFS"/>
</dbReference>
<dbReference type="PANTHER" id="PTHR43124:SF3">
    <property type="entry name" value="CHLORAMPHENICOL EFFLUX PUMP RV0191"/>
    <property type="match status" value="1"/>
</dbReference>
<evidence type="ECO:0000259" key="8">
    <source>
        <dbReference type="PROSITE" id="PS50850"/>
    </source>
</evidence>
<evidence type="ECO:0000256" key="4">
    <source>
        <dbReference type="ARBA" id="ARBA00022989"/>
    </source>
</evidence>
<feature type="transmembrane region" description="Helical" evidence="7">
    <location>
        <begin position="277"/>
        <end position="297"/>
    </location>
</feature>
<dbReference type="PANTHER" id="PTHR43124">
    <property type="entry name" value="PURINE EFFLUX PUMP PBUE"/>
    <property type="match status" value="1"/>
</dbReference>
<dbReference type="Gene3D" id="1.20.1250.20">
    <property type="entry name" value="MFS general substrate transporter like domains"/>
    <property type="match status" value="1"/>
</dbReference>
<organism evidence="9 10">
    <name type="scientific">Paraburkholderia tagetis</name>
    <dbReference type="NCBI Taxonomy" id="2913261"/>
    <lineage>
        <taxon>Bacteria</taxon>
        <taxon>Pseudomonadati</taxon>
        <taxon>Pseudomonadota</taxon>
        <taxon>Betaproteobacteria</taxon>
        <taxon>Burkholderiales</taxon>
        <taxon>Burkholderiaceae</taxon>
        <taxon>Paraburkholderia</taxon>
    </lineage>
</organism>
<keyword evidence="2" id="KW-1003">Cell membrane</keyword>
<evidence type="ECO:0000256" key="2">
    <source>
        <dbReference type="ARBA" id="ARBA00022475"/>
    </source>
</evidence>
<proteinExistence type="predicted"/>
<feature type="transmembrane region" description="Helical" evidence="7">
    <location>
        <begin position="193"/>
        <end position="216"/>
    </location>
</feature>
<keyword evidence="3 7" id="KW-0812">Transmembrane</keyword>
<comment type="caution">
    <text evidence="9">The sequence shown here is derived from an EMBL/GenBank/DDBJ whole genome shotgun (WGS) entry which is preliminary data.</text>
</comment>
<protein>
    <submittedName>
        <fullName evidence="9">MFS transporter</fullName>
    </submittedName>
</protein>
<evidence type="ECO:0000256" key="1">
    <source>
        <dbReference type="ARBA" id="ARBA00004651"/>
    </source>
</evidence>
<feature type="region of interest" description="Disordered" evidence="6">
    <location>
        <begin position="1"/>
        <end position="21"/>
    </location>
</feature>
<dbReference type="EMBL" id="JAKLJA010000048">
    <property type="protein sequence ID" value="MCG5078041.1"/>
    <property type="molecule type" value="Genomic_DNA"/>
</dbReference>
<feature type="transmembrane region" description="Helical" evidence="7">
    <location>
        <begin position="327"/>
        <end position="346"/>
    </location>
</feature>
<feature type="compositionally biased region" description="Polar residues" evidence="6">
    <location>
        <begin position="8"/>
        <end position="20"/>
    </location>
</feature>
<evidence type="ECO:0000256" key="5">
    <source>
        <dbReference type="ARBA" id="ARBA00023136"/>
    </source>
</evidence>
<dbReference type="CDD" id="cd17324">
    <property type="entry name" value="MFS_NepI_like"/>
    <property type="match status" value="1"/>
</dbReference>
<keyword evidence="4 7" id="KW-1133">Transmembrane helix</keyword>
<keyword evidence="10" id="KW-1185">Reference proteome</keyword>
<evidence type="ECO:0000256" key="7">
    <source>
        <dbReference type="SAM" id="Phobius"/>
    </source>
</evidence>
<feature type="transmembrane region" description="Helical" evidence="7">
    <location>
        <begin position="394"/>
        <end position="414"/>
    </location>
</feature>
<evidence type="ECO:0000256" key="3">
    <source>
        <dbReference type="ARBA" id="ARBA00022692"/>
    </source>
</evidence>
<feature type="domain" description="Major facilitator superfamily (MFS) profile" evidence="8">
    <location>
        <begin position="42"/>
        <end position="419"/>
    </location>
</feature>
<keyword evidence="5 7" id="KW-0472">Membrane</keyword>
<dbReference type="InterPro" id="IPR020846">
    <property type="entry name" value="MFS_dom"/>
</dbReference>
<feature type="transmembrane region" description="Helical" evidence="7">
    <location>
        <begin position="170"/>
        <end position="187"/>
    </location>
</feature>
<feature type="transmembrane region" description="Helical" evidence="7">
    <location>
        <begin position="304"/>
        <end position="321"/>
    </location>
</feature>
<feature type="transmembrane region" description="Helical" evidence="7">
    <location>
        <begin position="108"/>
        <end position="131"/>
    </location>
</feature>
<dbReference type="AlphaFoldDB" id="A0A9X1UMB3"/>
<name>A0A9X1UMB3_9BURK</name>
<evidence type="ECO:0000313" key="9">
    <source>
        <dbReference type="EMBL" id="MCG5078041.1"/>
    </source>
</evidence>
<dbReference type="SUPFAM" id="SSF103473">
    <property type="entry name" value="MFS general substrate transporter"/>
    <property type="match status" value="1"/>
</dbReference>
<gene>
    <name evidence="9" type="ORF">L5014_32690</name>
</gene>
<feature type="transmembrane region" description="Helical" evidence="7">
    <location>
        <begin position="367"/>
        <end position="388"/>
    </location>
</feature>
<reference evidence="9" key="1">
    <citation type="submission" date="2022-01" db="EMBL/GenBank/DDBJ databases">
        <title>Genome sequence and assembly of Parabukholderia sp. RG36.</title>
        <authorList>
            <person name="Chhetri G."/>
        </authorList>
    </citation>
    <scope>NUCLEOTIDE SEQUENCE</scope>
    <source>
        <strain evidence="9">RG36</strain>
    </source>
</reference>
<dbReference type="PROSITE" id="PS50850">
    <property type="entry name" value="MFS"/>
    <property type="match status" value="1"/>
</dbReference>
<dbReference type="InterPro" id="IPR050189">
    <property type="entry name" value="MFS_Efflux_Transporters"/>
</dbReference>
<feature type="transmembrane region" description="Helical" evidence="7">
    <location>
        <begin position="84"/>
        <end position="101"/>
    </location>
</feature>
<comment type="subcellular location">
    <subcellularLocation>
        <location evidence="1">Cell membrane</location>
        <topology evidence="1">Multi-pass membrane protein</topology>
    </subcellularLocation>
</comment>
<dbReference type="Pfam" id="PF07690">
    <property type="entry name" value="MFS_1"/>
    <property type="match status" value="1"/>
</dbReference>
<dbReference type="Proteomes" id="UP001139308">
    <property type="component" value="Unassembled WGS sequence"/>
</dbReference>
<dbReference type="RefSeq" id="WP_238467931.1">
    <property type="nucleotide sequence ID" value="NZ_JAKLJA010000048.1"/>
</dbReference>
<dbReference type="InterPro" id="IPR036259">
    <property type="entry name" value="MFS_trans_sf"/>
</dbReference>
<dbReference type="GO" id="GO:0022857">
    <property type="term" value="F:transmembrane transporter activity"/>
    <property type="evidence" value="ECO:0007669"/>
    <property type="project" value="InterPro"/>
</dbReference>